<name>A0A021VQG6_9CELL</name>
<dbReference type="GO" id="GO:0004658">
    <property type="term" value="F:propionyl-CoA carboxylase activity"/>
    <property type="evidence" value="ECO:0007669"/>
    <property type="project" value="InterPro"/>
</dbReference>
<dbReference type="Proteomes" id="UP000019753">
    <property type="component" value="Unassembled WGS sequence"/>
</dbReference>
<dbReference type="Pfam" id="PF13822">
    <property type="entry name" value="ACC_epsilon"/>
    <property type="match status" value="1"/>
</dbReference>
<dbReference type="GO" id="GO:0003989">
    <property type="term" value="F:acetyl-CoA carboxylase activity"/>
    <property type="evidence" value="ECO:0007669"/>
    <property type="project" value="InterPro"/>
</dbReference>
<evidence type="ECO:0008006" key="4">
    <source>
        <dbReference type="Google" id="ProtNLM"/>
    </source>
</evidence>
<sequence>MTPPDVRVVRGAPDDVELAALVAGLAAGARTAQDDDAAHPATEPAPAVHARRRWRDAADRLSDRLSPGPDAWRWSTHP</sequence>
<dbReference type="AlphaFoldDB" id="A0A021VQG6"/>
<dbReference type="RefSeq" id="WP_034225968.1">
    <property type="nucleotide sequence ID" value="NZ_AXCW01000094.1"/>
</dbReference>
<keyword evidence="3" id="KW-1185">Reference proteome</keyword>
<gene>
    <name evidence="2" type="ORF">N866_00795</name>
</gene>
<evidence type="ECO:0000313" key="2">
    <source>
        <dbReference type="EMBL" id="EYR63429.1"/>
    </source>
</evidence>
<dbReference type="InterPro" id="IPR032716">
    <property type="entry name" value="ACC_epsilon"/>
</dbReference>
<reference evidence="2 3" key="1">
    <citation type="submission" date="2014-01" db="EMBL/GenBank/DDBJ databases">
        <title>Actinotalea ferrariae CF5-4.</title>
        <authorList>
            <person name="Chen F."/>
            <person name="Li Y."/>
            <person name="Wang G."/>
        </authorList>
    </citation>
    <scope>NUCLEOTIDE SEQUENCE [LARGE SCALE GENOMIC DNA]</scope>
    <source>
        <strain evidence="2 3">CF5-4</strain>
    </source>
</reference>
<organism evidence="2 3">
    <name type="scientific">Actinotalea ferrariae CF5-4</name>
    <dbReference type="NCBI Taxonomy" id="948458"/>
    <lineage>
        <taxon>Bacteria</taxon>
        <taxon>Bacillati</taxon>
        <taxon>Actinomycetota</taxon>
        <taxon>Actinomycetes</taxon>
        <taxon>Micrococcales</taxon>
        <taxon>Cellulomonadaceae</taxon>
        <taxon>Actinotalea</taxon>
    </lineage>
</organism>
<evidence type="ECO:0000313" key="3">
    <source>
        <dbReference type="Proteomes" id="UP000019753"/>
    </source>
</evidence>
<protein>
    <recommendedName>
        <fullName evidence="4">Acyl-CoA carboxylase subunit epsilon</fullName>
    </recommendedName>
</protein>
<proteinExistence type="predicted"/>
<dbReference type="EMBL" id="AXCW01000094">
    <property type="protein sequence ID" value="EYR63429.1"/>
    <property type="molecule type" value="Genomic_DNA"/>
</dbReference>
<comment type="caution">
    <text evidence="2">The sequence shown here is derived from an EMBL/GenBank/DDBJ whole genome shotgun (WGS) entry which is preliminary data.</text>
</comment>
<feature type="region of interest" description="Disordered" evidence="1">
    <location>
        <begin position="29"/>
        <end position="78"/>
    </location>
</feature>
<evidence type="ECO:0000256" key="1">
    <source>
        <dbReference type="SAM" id="MobiDB-lite"/>
    </source>
</evidence>
<accession>A0A021VQG6</accession>